<evidence type="ECO:0000313" key="4">
    <source>
        <dbReference type="EMBL" id="EOA53853.1"/>
    </source>
</evidence>
<comment type="caution">
    <text evidence="4">The sequence shown here is derived from an EMBL/GenBank/DDBJ whole genome shotgun (WGS) entry which is preliminary data.</text>
</comment>
<dbReference type="Pfam" id="PF07715">
    <property type="entry name" value="Plug"/>
    <property type="match status" value="1"/>
</dbReference>
<dbReference type="Pfam" id="PF13715">
    <property type="entry name" value="CarbopepD_reg_2"/>
    <property type="match status" value="1"/>
</dbReference>
<dbReference type="STRING" id="1121098.HMPREF1534_02731"/>
<dbReference type="NCBIfam" id="TIGR04056">
    <property type="entry name" value="OMP_RagA_SusC"/>
    <property type="match status" value="1"/>
</dbReference>
<feature type="chain" id="PRO_5004676595" evidence="2">
    <location>
        <begin position="21"/>
        <end position="1049"/>
    </location>
</feature>
<dbReference type="InterPro" id="IPR023996">
    <property type="entry name" value="TonB-dep_OMP_SusC/RagA"/>
</dbReference>
<dbReference type="GeneID" id="60061369"/>
<protein>
    <submittedName>
        <fullName evidence="4">SusC/RagA family TonB-linked outer membrane protein</fullName>
    </submittedName>
</protein>
<dbReference type="InterPro" id="IPR008969">
    <property type="entry name" value="CarboxyPept-like_regulatory"/>
</dbReference>
<dbReference type="InterPro" id="IPR023997">
    <property type="entry name" value="TonB-dep_OMP_SusC/RagA_CS"/>
</dbReference>
<keyword evidence="5" id="KW-1185">Reference proteome</keyword>
<dbReference type="HOGENOM" id="CLU_004317_1_0_10"/>
<dbReference type="EMBL" id="AQHY01000029">
    <property type="protein sequence ID" value="EOA53853.1"/>
    <property type="molecule type" value="Genomic_DNA"/>
</dbReference>
<dbReference type="FunFam" id="2.170.130.10:FF:000003">
    <property type="entry name" value="SusC/RagA family TonB-linked outer membrane protein"/>
    <property type="match status" value="1"/>
</dbReference>
<organism evidence="4 5">
    <name type="scientific">Phocaeicola massiliensis B84634 = Timone 84634 = DSM 17679 = JCM 13223</name>
    <dbReference type="NCBI Taxonomy" id="1121098"/>
    <lineage>
        <taxon>Bacteria</taxon>
        <taxon>Pseudomonadati</taxon>
        <taxon>Bacteroidota</taxon>
        <taxon>Bacteroidia</taxon>
        <taxon>Bacteroidales</taxon>
        <taxon>Bacteroidaceae</taxon>
        <taxon>Phocaeicola</taxon>
    </lineage>
</organism>
<keyword evidence="1" id="KW-0998">Cell outer membrane</keyword>
<dbReference type="FunFam" id="2.60.40.1120:FF:000003">
    <property type="entry name" value="Outer membrane protein Omp121"/>
    <property type="match status" value="1"/>
</dbReference>
<dbReference type="InterPro" id="IPR012910">
    <property type="entry name" value="Plug_dom"/>
</dbReference>
<evidence type="ECO:0000259" key="3">
    <source>
        <dbReference type="Pfam" id="PF07715"/>
    </source>
</evidence>
<dbReference type="InterPro" id="IPR039426">
    <property type="entry name" value="TonB-dep_rcpt-like"/>
</dbReference>
<reference evidence="4 5" key="1">
    <citation type="submission" date="2013-04" db="EMBL/GenBank/DDBJ databases">
        <title>The Genome Sequence of Bacteroides massiliensis DSM 17679.</title>
        <authorList>
            <consortium name="The Broad Institute Genomics Platform"/>
            <person name="Earl A."/>
            <person name="Ward D."/>
            <person name="Feldgarden M."/>
            <person name="Gevers D."/>
            <person name="Martens E."/>
            <person name="Fenner L."/>
            <person name="Roux V."/>
            <person name="Mallet M.N."/>
            <person name="Raoult D."/>
            <person name="Walker B."/>
            <person name="Young S."/>
            <person name="Zeng Q."/>
            <person name="Gargeya S."/>
            <person name="Fitzgerald M."/>
            <person name="Haas B."/>
            <person name="Abouelleil A."/>
            <person name="Allen A.W."/>
            <person name="Alvarado L."/>
            <person name="Arachchi H.M."/>
            <person name="Berlin A.M."/>
            <person name="Chapman S.B."/>
            <person name="Gainer-Dewar J."/>
            <person name="Goldberg J."/>
            <person name="Griggs A."/>
            <person name="Gujja S."/>
            <person name="Hansen M."/>
            <person name="Howarth C."/>
            <person name="Imamovic A."/>
            <person name="Ireland A."/>
            <person name="Larimer J."/>
            <person name="McCowan C."/>
            <person name="Murphy C."/>
            <person name="Pearson M."/>
            <person name="Poon T.W."/>
            <person name="Priest M."/>
            <person name="Roberts A."/>
            <person name="Saif S."/>
            <person name="Shea T."/>
            <person name="Sisk P."/>
            <person name="Sykes S."/>
            <person name="Wortman J."/>
            <person name="Nusbaum C."/>
            <person name="Birren B."/>
        </authorList>
    </citation>
    <scope>NUCLEOTIDE SEQUENCE [LARGE SCALE GENOMIC DNA]</scope>
    <source>
        <strain evidence="5">B84634 / Timone 84634 / DSM 17679 / JCM 13223</strain>
    </source>
</reference>
<feature type="domain" description="TonB-dependent receptor plug" evidence="3">
    <location>
        <begin position="128"/>
        <end position="236"/>
    </location>
</feature>
<dbReference type="PATRIC" id="fig|1121098.3.peg.2764"/>
<comment type="similarity">
    <text evidence="1">Belongs to the TonB-dependent receptor family.</text>
</comment>
<gene>
    <name evidence="4" type="ORF">HMPREF1534_02731</name>
</gene>
<proteinExistence type="inferred from homology"/>
<keyword evidence="1" id="KW-0812">Transmembrane</keyword>
<evidence type="ECO:0000256" key="2">
    <source>
        <dbReference type="SAM" id="SignalP"/>
    </source>
</evidence>
<dbReference type="PROSITE" id="PS52016">
    <property type="entry name" value="TONB_DEPENDENT_REC_3"/>
    <property type="match status" value="1"/>
</dbReference>
<dbReference type="Proteomes" id="UP000017831">
    <property type="component" value="Unassembled WGS sequence"/>
</dbReference>
<name>U6RF89_9BACT</name>
<dbReference type="Gene3D" id="2.170.130.10">
    <property type="entry name" value="TonB-dependent receptor, plug domain"/>
    <property type="match status" value="1"/>
</dbReference>
<dbReference type="SUPFAM" id="SSF56935">
    <property type="entry name" value="Porins"/>
    <property type="match status" value="1"/>
</dbReference>
<keyword evidence="1" id="KW-0472">Membrane</keyword>
<comment type="subcellular location">
    <subcellularLocation>
        <location evidence="1">Cell outer membrane</location>
        <topology evidence="1">Multi-pass membrane protein</topology>
    </subcellularLocation>
</comment>
<keyword evidence="1" id="KW-0813">Transport</keyword>
<dbReference type="NCBIfam" id="TIGR04057">
    <property type="entry name" value="SusC_RagA_signa"/>
    <property type="match status" value="1"/>
</dbReference>
<dbReference type="InterPro" id="IPR037066">
    <property type="entry name" value="Plug_dom_sf"/>
</dbReference>
<dbReference type="eggNOG" id="COG4206">
    <property type="taxonomic scope" value="Bacteria"/>
</dbReference>
<evidence type="ECO:0000256" key="1">
    <source>
        <dbReference type="PROSITE-ProRule" id="PRU01360"/>
    </source>
</evidence>
<dbReference type="OrthoDB" id="721000at2"/>
<dbReference type="GO" id="GO:0009279">
    <property type="term" value="C:cell outer membrane"/>
    <property type="evidence" value="ECO:0007669"/>
    <property type="project" value="UniProtKB-SubCell"/>
</dbReference>
<dbReference type="AlphaFoldDB" id="U6RF89"/>
<evidence type="ECO:0000313" key="5">
    <source>
        <dbReference type="Proteomes" id="UP000017831"/>
    </source>
</evidence>
<keyword evidence="2" id="KW-0732">Signal</keyword>
<dbReference type="SUPFAM" id="SSF49464">
    <property type="entry name" value="Carboxypeptidase regulatory domain-like"/>
    <property type="match status" value="1"/>
</dbReference>
<sequence length="1049" mass="116526">MKKTFLLAALLCSFFPEIGASGIPVTDESTIVQQNRKVEGIIVDEAGEPVIGVNVRVKGNSTLGTITDYDGKFSIDVSSKDILVFSYIGYKTQEVKVGDQKSLRIKMKEDSETLGEVVVTAFGTGQKKESIVGSIQTVRPNDLKVPSANLSNSFAGRLSGVIAYQRSGQPGSNGSDFYIRGISTLSGMTSPLIILDGVEVSSADLDALDPEIIEGFSILKDATATAMYGTRGANGVMIVTTKSGADLEKPIIGVRVETNITQPTKVPSFVDGYRYMELYNEAVTNEGTGNILYTQEQIENTRNGVNPYIWPNVDWYGSLFKDLAFNQKANFNIRGGTKKITYFMNVGANHETGMLKNEASKYFSYKNNIDLMKYTFQNNIDFHMSKTSTISLHLNVQLNDLRQPNTSVGNLYSAVMNSNPVDFPIAYPADGVNNWIYWGAYAGGNDQGAVNPMASLTNGYTDIFESTVMANIDFEQKLDFLLKGLRFKALFSYKNYNKTTTSRSQGINRYTLTGYTQNADGSYSLNISPFGSSNPSKPVLSTTSSVAGDRRIYFQSYVDYMNKFGNHNVSGMLLWNIDQYDNNAPGNLVASLPRRKMGFAGRLSYDYDNRYMFEVNAGYNGSENFAKGHKWGFFPSVAVGWNVSQENFFEPLKDVISNLKLRASYGLVGNDQLLDSSGGLIRFIYMSDITLQSENAGFTTGDKQQITLNGPVYTRYQNNDLTWEVGEKLNVGFDMQLFNSLNVTVDAFREIRRDIFQQRYSIPNYLGTASTAVYGNLAKVKNYGFDLSLDYGKQINKDLAIQFKGTFTFARNEILEYDEAPGVRPSLSNIGKKLNTIYGYVTDGLYIDQADIANSPSSTLGNIAIAPGDIKYVDQPDRDGVYDGKITSDDRVAMGYPTVPEIVYGFGPSISYKNWDFSFFFQGVANTSLMMSGFAPFGTQYNRNVLSWIADDYWSPSNQNPNAAYPRLTKNDNNHNTQSSDYWLRNGAFLKLKNAEIGYTWKKVRFYISGANLLTFSPFDLWDPEMGGGKGLSYPTQRTFNLGLQLSFK</sequence>
<keyword evidence="1" id="KW-1134">Transmembrane beta strand</keyword>
<feature type="signal peptide" evidence="2">
    <location>
        <begin position="1"/>
        <end position="20"/>
    </location>
</feature>
<dbReference type="RefSeq" id="WP_005942317.1">
    <property type="nucleotide sequence ID" value="NZ_KB890341.1"/>
</dbReference>
<accession>U6RF89</accession>
<dbReference type="Gene3D" id="2.60.40.1120">
    <property type="entry name" value="Carboxypeptidase-like, regulatory domain"/>
    <property type="match status" value="1"/>
</dbReference>